<feature type="binding site" evidence="12">
    <location>
        <position position="1640"/>
    </location>
    <ligand>
        <name>Mg(2+)</name>
        <dbReference type="ChEBI" id="CHEBI:18420"/>
    </ligand>
</feature>
<feature type="compositionally biased region" description="Low complexity" evidence="13">
    <location>
        <begin position="305"/>
        <end position="333"/>
    </location>
</feature>
<evidence type="ECO:0000256" key="1">
    <source>
        <dbReference type="ARBA" id="ARBA00004555"/>
    </source>
</evidence>
<dbReference type="Pfam" id="PF08766">
    <property type="entry name" value="DEK_C"/>
    <property type="match status" value="1"/>
</dbReference>
<proteinExistence type="inferred from homology"/>
<dbReference type="SMART" id="SM00175">
    <property type="entry name" value="RAB"/>
    <property type="match status" value="1"/>
</dbReference>
<dbReference type="InterPro" id="IPR002557">
    <property type="entry name" value="Chitin-bd_dom"/>
</dbReference>
<feature type="domain" description="Chitin-binding type-2" evidence="14">
    <location>
        <begin position="1022"/>
        <end position="1088"/>
    </location>
</feature>
<feature type="binding site" evidence="11">
    <location>
        <begin position="1633"/>
        <end position="1640"/>
    </location>
    <ligand>
        <name>GTP</name>
        <dbReference type="ChEBI" id="CHEBI:37565"/>
    </ligand>
</feature>
<evidence type="ECO:0000259" key="15">
    <source>
        <dbReference type="PROSITE" id="PS51925"/>
    </source>
</evidence>
<dbReference type="CDD" id="cd10567">
    <property type="entry name" value="SWIB-MDM2_like"/>
    <property type="match status" value="1"/>
</dbReference>
<evidence type="ECO:0000256" key="6">
    <source>
        <dbReference type="ARBA" id="ARBA00022927"/>
    </source>
</evidence>
<evidence type="ECO:0000259" key="16">
    <source>
        <dbReference type="PROSITE" id="PS51998"/>
    </source>
</evidence>
<keyword evidence="12" id="KW-0460">Magnesium</keyword>
<dbReference type="Gene3D" id="1.10.245.10">
    <property type="entry name" value="SWIB/MDM2 domain"/>
    <property type="match status" value="1"/>
</dbReference>
<feature type="region of interest" description="Disordered" evidence="13">
    <location>
        <begin position="507"/>
        <end position="783"/>
    </location>
</feature>
<keyword evidence="3" id="KW-0813">Transport</keyword>
<dbReference type="Pfam" id="PF02201">
    <property type="entry name" value="SWIB"/>
    <property type="match status" value="1"/>
</dbReference>
<dbReference type="FunFam" id="2.170.140.10:FF:000006">
    <property type="entry name" value="Mucin related 89F, isoform B"/>
    <property type="match status" value="3"/>
</dbReference>
<dbReference type="GO" id="GO:0016192">
    <property type="term" value="P:vesicle-mediated transport"/>
    <property type="evidence" value="ECO:0007669"/>
    <property type="project" value="UniProtKB-ARBA"/>
</dbReference>
<feature type="binding site" evidence="12">
    <location>
        <position position="1657"/>
    </location>
    <ligand>
        <name>Mg(2+)</name>
        <dbReference type="ChEBI" id="CHEBI:18420"/>
    </ligand>
</feature>
<feature type="domain" description="Chitin-binding type-2" evidence="14">
    <location>
        <begin position="785"/>
        <end position="847"/>
    </location>
</feature>
<feature type="compositionally biased region" description="Polar residues" evidence="13">
    <location>
        <begin position="1141"/>
        <end position="1215"/>
    </location>
</feature>
<dbReference type="GO" id="GO:0046872">
    <property type="term" value="F:metal ion binding"/>
    <property type="evidence" value="ECO:0007669"/>
    <property type="project" value="UniProtKB-KW"/>
</dbReference>
<dbReference type="SUPFAM" id="SSF57625">
    <property type="entry name" value="Invertebrate chitin-binding proteins"/>
    <property type="match status" value="5"/>
</dbReference>
<feature type="compositionally biased region" description="Low complexity" evidence="13">
    <location>
        <begin position="263"/>
        <end position="278"/>
    </location>
</feature>
<dbReference type="InterPro" id="IPR036508">
    <property type="entry name" value="Chitin-bd_dom_sf"/>
</dbReference>
<dbReference type="SUPFAM" id="SSF109715">
    <property type="entry name" value="DEK C-terminal domain"/>
    <property type="match status" value="1"/>
</dbReference>
<dbReference type="PROSITE" id="PS50940">
    <property type="entry name" value="CHIT_BIND_II"/>
    <property type="match status" value="5"/>
</dbReference>
<dbReference type="SUPFAM" id="SSF47592">
    <property type="entry name" value="SWIB/MDM2 domain"/>
    <property type="match status" value="1"/>
</dbReference>
<feature type="compositionally biased region" description="Basic residues" evidence="13">
    <location>
        <begin position="1455"/>
        <end position="1471"/>
    </location>
</feature>
<keyword evidence="4" id="KW-0519">Myristate</keyword>
<dbReference type="InterPro" id="IPR014876">
    <property type="entry name" value="DEK_C"/>
</dbReference>
<keyword evidence="18" id="KW-1185">Reference proteome</keyword>
<dbReference type="SMART" id="SM00177">
    <property type="entry name" value="ARF"/>
    <property type="match status" value="1"/>
</dbReference>
<dbReference type="PRINTS" id="PR00328">
    <property type="entry name" value="SAR1GTPBP"/>
</dbReference>
<dbReference type="GO" id="GO:0051649">
    <property type="term" value="P:establishment of localization in cell"/>
    <property type="evidence" value="ECO:0007669"/>
    <property type="project" value="UniProtKB-ARBA"/>
</dbReference>
<dbReference type="Pfam" id="PF00025">
    <property type="entry name" value="Arf"/>
    <property type="match status" value="1"/>
</dbReference>
<feature type="compositionally biased region" description="Low complexity" evidence="13">
    <location>
        <begin position="1126"/>
        <end position="1140"/>
    </location>
</feature>
<evidence type="ECO:0000256" key="10">
    <source>
        <dbReference type="ARBA" id="ARBA00040616"/>
    </source>
</evidence>
<keyword evidence="8 11" id="KW-0342">GTP-binding</keyword>
<feature type="compositionally biased region" description="Polar residues" evidence="13">
    <location>
        <begin position="509"/>
        <end position="559"/>
    </location>
</feature>
<dbReference type="PROSITE" id="PS51998">
    <property type="entry name" value="DEK_C"/>
    <property type="match status" value="1"/>
</dbReference>
<dbReference type="InterPro" id="IPR019835">
    <property type="entry name" value="SWIB_domain"/>
</dbReference>
<evidence type="ECO:0000256" key="7">
    <source>
        <dbReference type="ARBA" id="ARBA00023034"/>
    </source>
</evidence>
<comment type="similarity">
    <text evidence="2">Belongs to the small GTPase superfamily. Arf family.</text>
</comment>
<feature type="domain" description="DM2" evidence="15">
    <location>
        <begin position="1550"/>
        <end position="1631"/>
    </location>
</feature>
<feature type="compositionally biased region" description="Acidic residues" evidence="13">
    <location>
        <begin position="1475"/>
        <end position="1490"/>
    </location>
</feature>
<dbReference type="InterPro" id="IPR027417">
    <property type="entry name" value="P-loop_NTPase"/>
</dbReference>
<evidence type="ECO:0000256" key="11">
    <source>
        <dbReference type="PIRSR" id="PIRSR606689-1"/>
    </source>
</evidence>
<dbReference type="PROSITE" id="PS51925">
    <property type="entry name" value="SWIB_MDM2"/>
    <property type="match status" value="1"/>
</dbReference>
<evidence type="ECO:0000256" key="2">
    <source>
        <dbReference type="ARBA" id="ARBA00010290"/>
    </source>
</evidence>
<dbReference type="Gene3D" id="3.40.50.300">
    <property type="entry name" value="P-loop containing nucleotide triphosphate hydrolases"/>
    <property type="match status" value="1"/>
</dbReference>
<evidence type="ECO:0000256" key="5">
    <source>
        <dbReference type="ARBA" id="ARBA00022741"/>
    </source>
</evidence>
<feature type="compositionally biased region" description="Polar residues" evidence="13">
    <location>
        <begin position="334"/>
        <end position="346"/>
    </location>
</feature>
<feature type="region of interest" description="Disordered" evidence="13">
    <location>
        <begin position="1417"/>
        <end position="1552"/>
    </location>
</feature>
<protein>
    <recommendedName>
        <fullName evidence="10">ADP-ribosylation factor-like protein 3</fullName>
    </recommendedName>
</protein>
<dbReference type="InterPro" id="IPR005225">
    <property type="entry name" value="Small_GTP-bd"/>
</dbReference>
<feature type="binding site" evidence="11">
    <location>
        <position position="1679"/>
    </location>
    <ligand>
        <name>GTP</name>
        <dbReference type="ChEBI" id="CHEBI:37565"/>
    </ligand>
</feature>
<dbReference type="Gene3D" id="1.10.10.60">
    <property type="entry name" value="Homeodomain-like"/>
    <property type="match status" value="1"/>
</dbReference>
<evidence type="ECO:0000256" key="9">
    <source>
        <dbReference type="ARBA" id="ARBA00023288"/>
    </source>
</evidence>
<dbReference type="InterPro" id="IPR036885">
    <property type="entry name" value="SWIB_MDM2_dom_sf"/>
</dbReference>
<keyword evidence="5 11" id="KW-0547">Nucleotide-binding</keyword>
<evidence type="ECO:0000256" key="8">
    <source>
        <dbReference type="ARBA" id="ARBA00023134"/>
    </source>
</evidence>
<evidence type="ECO:0000256" key="13">
    <source>
        <dbReference type="SAM" id="MobiDB-lite"/>
    </source>
</evidence>
<dbReference type="PROSITE" id="PS51417">
    <property type="entry name" value="ARF"/>
    <property type="match status" value="1"/>
</dbReference>
<feature type="region of interest" description="Disordered" evidence="13">
    <location>
        <begin position="1095"/>
        <end position="1246"/>
    </location>
</feature>
<reference evidence="17 18" key="1">
    <citation type="submission" date="2024-03" db="EMBL/GenBank/DDBJ databases">
        <title>Adaptation during the transition from Ophiocordyceps entomopathogen to insect associate is accompanied by gene loss and intensified selection.</title>
        <authorList>
            <person name="Ward C.M."/>
            <person name="Onetto C.A."/>
            <person name="Borneman A.R."/>
        </authorList>
    </citation>
    <scope>NUCLEOTIDE SEQUENCE [LARGE SCALE GENOMIC DNA]</scope>
    <source>
        <strain evidence="17">AWRI1</strain>
        <tissue evidence="17">Single Adult Female</tissue>
    </source>
</reference>
<feature type="compositionally biased region" description="Polar residues" evidence="13">
    <location>
        <begin position="769"/>
        <end position="782"/>
    </location>
</feature>
<dbReference type="SUPFAM" id="SSF52540">
    <property type="entry name" value="P-loop containing nucleoside triphosphate hydrolases"/>
    <property type="match status" value="1"/>
</dbReference>
<dbReference type="CDD" id="cd04155">
    <property type="entry name" value="Arl3"/>
    <property type="match status" value="1"/>
</dbReference>
<keyword evidence="9" id="KW-0449">Lipoprotein</keyword>
<feature type="compositionally biased region" description="Polar residues" evidence="13">
    <location>
        <begin position="917"/>
        <end position="940"/>
    </location>
</feature>
<dbReference type="GO" id="GO:0008061">
    <property type="term" value="F:chitin binding"/>
    <property type="evidence" value="ECO:0007669"/>
    <property type="project" value="InterPro"/>
</dbReference>
<name>A0AAN9XZ65_9HEMI</name>
<dbReference type="Proteomes" id="UP001367676">
    <property type="component" value="Unassembled WGS sequence"/>
</dbReference>
<feature type="compositionally biased region" description="Low complexity" evidence="13">
    <location>
        <begin position="560"/>
        <end position="768"/>
    </location>
</feature>
<dbReference type="InterPro" id="IPR003121">
    <property type="entry name" value="SWIB_MDM2_domain"/>
</dbReference>
<feature type="compositionally biased region" description="Basic residues" evidence="13">
    <location>
        <begin position="1495"/>
        <end position="1511"/>
    </location>
</feature>
<dbReference type="InterPro" id="IPR006689">
    <property type="entry name" value="Small_GTPase_ARF/SAR"/>
</dbReference>
<feature type="region of interest" description="Disordered" evidence="13">
    <location>
        <begin position="202"/>
        <end position="452"/>
    </location>
</feature>
<evidence type="ECO:0000313" key="18">
    <source>
        <dbReference type="Proteomes" id="UP001367676"/>
    </source>
</evidence>
<dbReference type="GO" id="GO:0015031">
    <property type="term" value="P:protein transport"/>
    <property type="evidence" value="ECO:0007669"/>
    <property type="project" value="UniProtKB-KW"/>
</dbReference>
<feature type="compositionally biased region" description="Polar residues" evidence="13">
    <location>
        <begin position="112"/>
        <end position="131"/>
    </location>
</feature>
<feature type="compositionally biased region" description="Low complexity" evidence="13">
    <location>
        <begin position="941"/>
        <end position="959"/>
    </location>
</feature>
<comment type="subcellular location">
    <subcellularLocation>
        <location evidence="1">Golgi apparatus</location>
    </subcellularLocation>
</comment>
<feature type="compositionally biased region" description="Polar residues" evidence="13">
    <location>
        <begin position="960"/>
        <end position="988"/>
    </location>
</feature>
<feature type="compositionally biased region" description="Low complexity" evidence="13">
    <location>
        <begin position="373"/>
        <end position="411"/>
    </location>
</feature>
<organism evidence="17 18">
    <name type="scientific">Parthenolecanium corni</name>
    <dbReference type="NCBI Taxonomy" id="536013"/>
    <lineage>
        <taxon>Eukaryota</taxon>
        <taxon>Metazoa</taxon>
        <taxon>Ecdysozoa</taxon>
        <taxon>Arthropoda</taxon>
        <taxon>Hexapoda</taxon>
        <taxon>Insecta</taxon>
        <taxon>Pterygota</taxon>
        <taxon>Neoptera</taxon>
        <taxon>Paraneoptera</taxon>
        <taxon>Hemiptera</taxon>
        <taxon>Sternorrhyncha</taxon>
        <taxon>Coccoidea</taxon>
        <taxon>Coccidae</taxon>
        <taxon>Parthenolecanium</taxon>
    </lineage>
</organism>
<evidence type="ECO:0000259" key="14">
    <source>
        <dbReference type="PROSITE" id="PS50940"/>
    </source>
</evidence>
<feature type="compositionally biased region" description="Low complexity" evidence="13">
    <location>
        <begin position="863"/>
        <end position="915"/>
    </location>
</feature>
<dbReference type="FunFam" id="3.40.50.300:FF:000281">
    <property type="entry name" value="ADP-ribosylation factor-like protein 3"/>
    <property type="match status" value="1"/>
</dbReference>
<evidence type="ECO:0000256" key="4">
    <source>
        <dbReference type="ARBA" id="ARBA00022707"/>
    </source>
</evidence>
<feature type="compositionally biased region" description="Low complexity" evidence="13">
    <location>
        <begin position="992"/>
        <end position="1019"/>
    </location>
</feature>
<feature type="compositionally biased region" description="Acidic residues" evidence="13">
    <location>
        <begin position="1426"/>
        <end position="1451"/>
    </location>
</feature>
<dbReference type="PANTHER" id="PTHR45697">
    <property type="entry name" value="ADP-RIBOSYLATION FACTOR-LIKE PROTEIN 2-RELATED"/>
    <property type="match status" value="1"/>
</dbReference>
<feature type="domain" description="Chitin-binding type-2" evidence="14">
    <location>
        <begin position="1251"/>
        <end position="1310"/>
    </location>
</feature>
<dbReference type="InterPro" id="IPR044612">
    <property type="entry name" value="ARL2/3"/>
</dbReference>
<dbReference type="GO" id="GO:0005525">
    <property type="term" value="F:GTP binding"/>
    <property type="evidence" value="ECO:0007669"/>
    <property type="project" value="UniProtKB-KW"/>
</dbReference>
<comment type="caution">
    <text evidence="17">The sequence shown here is derived from an EMBL/GenBank/DDBJ whole genome shotgun (WGS) entry which is preliminary data.</text>
</comment>
<keyword evidence="12" id="KW-0479">Metal-binding</keyword>
<feature type="region of interest" description="Disordered" evidence="13">
    <location>
        <begin position="845"/>
        <end position="1019"/>
    </location>
</feature>
<dbReference type="NCBIfam" id="TIGR00231">
    <property type="entry name" value="small_GTP"/>
    <property type="match status" value="1"/>
</dbReference>
<evidence type="ECO:0000256" key="12">
    <source>
        <dbReference type="PIRSR" id="PIRSR606689-2"/>
    </source>
</evidence>
<feature type="compositionally biased region" description="Polar residues" evidence="13">
    <location>
        <begin position="226"/>
        <end position="238"/>
    </location>
</feature>
<sequence length="1789" mass="190757">MFLPQSTTNVKTGYYSDLNKDSNAILKDFMQTPLIVQFQCKIGAIYDIDSSSCIHPSESSRTECKNHQLEPLQINIPRLEALQSAASNRDYGVVEPQQNDPLPSQPPYVDKPNSQGSQIEPESDPNNNISDEQPPRVTRSPPCSEEGFFAIENDCSHFYRCVSSGKRFSKYEFSCGEGTVWDPDNNACNHAWAVQRNDCKTSSGINGNQEENNNVDGNDNPNPGQSTQDFSSSETPNGNYGYPAGQQQSSSVNPPYGQGGFDNGYQPNNPQNNGYQPNKPSGNGYSPSNGNAPGQQFASTSNPAYGYQPNNSPSNNNFPPSSYPSSNGYPQSNGNSPGQQFPSTSYPDYGSGGPNNGYQPSGSPNGYPPPNNYPSSQQLPSTTSSPYGQGNLNNGNQPNNNSPGNQNPSNNYPTNQQPSSTINPINGPNNSNNGPPNGSSNNGNQPSNTCSSEGFHAVENDCKKFIRCVSNGNGGFIKHEFDCAEGTVWDNDSVTCNYPYAVQNKKCKSSVSGDPSESDQDLNQQTPSPTSGDGISSAFTPQNSPISNPQSQGQTTPYDSQQTSSYNEQTSSSSNQQSSSSFNQTSSTSSSFNQQTSSSSSTSSGQQTTSSTNNQQGSSTNQQISNNQQTSTTGSNQQGSSSSSNQQSTTSGSNQQSTSNQQHGTTSSNNQQTTGGNTNPVSGLGQQTTSSSQQGSTSTTAQQSSTNQQGSTTGSSQQTTSNNNQSTTSGGQQTSTTGSSSGQQSSSENNSETTSSTNQQNTSSTSSGIDGTNSGNPTTNDPNKGDICSAEGFFPSSTSCNKFYRCVSNGGSGYTKYEFNCGPGTVWDSDQNTCNHPWAVQNEKCRSNGNQANNTSSEPSNETGPISSTSSSSSTTPVISSSSQSSTTPSTPSSSSLPSSPVSTSSSGSSTTVPSYGGQSTSTIAPSAGSSTSTLPASNQTPSTPITTSPSSVSTGSATGLSNTTGQPSTTTKPVSSENPSTDGNTYPDNLESTTPSKETSTSSPTTTSGSTTGNGTKPIAKVNCTKAGFYPHPTDCKKFYRCVDWDGDKGKRFSVYHFDCPAGTIFDPSLDTCNHEESVYPPRQCDSNAQVTEPTTNCMQNTTTPDSLTNGTQTTELPGTSDNSTETTTLPGETLNTTPSEGSTTDTAEQITTISPTNGSATTQSSTPSVTDATTEGSGSEAPTTPGGTSPSEGPTDSTTAGATNPPSSITTTNKPEESSTLNPTPDETTTTSSTSPSETCPQVGPDQFALVCPTGFRRHPKYCNLFYQCTVSQTNEIKVLTLSCTNGTVYDDKKIQCLPPNQAQKCDGSMMDTRNLRKLSDNSVSPLVLYVALRLWLLNCGVVAFVKLYRKTGKMSDISKEELKKEIAAILKDADLTSTSSKKVRQDIEAKLDIDLSSRRKEIDELVMEYIDQDKGKAKKNGNVEDEEEDDEEENDEEEEDDDDEEEEEEKKPKRSSNSKKAPPAKRSKAASSDEEEEGSEDEGDDEYSPSQKSKKSNKRGSAAGKKKKGGSDDDSDEDWGKGKKKRGAAAGGAAAKKAGGAKRGGGGYTRPVKLSAELAALVGEDSMPRHEVVKRVWAIIKERNLYDPKNKQFAICDDELLKVFGNVGLLSILRRFRSHSVRELRILLLGLDNAGKTTLLKKLASEDISHITPTQGFNIKSVQTEGIKLNVWDIGGQRKLRPYWRNYFANTDVLIYVVDSSDRKRLQETGYELNELLSDEKLSRVPVLVYANKQDLVHSASAAEIAHSLNLHLIKDRPWQIQPSSAINNEGIQEGMEWISQNIKKK</sequence>
<dbReference type="Gene3D" id="2.170.140.10">
    <property type="entry name" value="Chitin binding domain"/>
    <property type="match status" value="5"/>
</dbReference>
<accession>A0AAN9XZ65</accession>
<dbReference type="GO" id="GO:0005576">
    <property type="term" value="C:extracellular region"/>
    <property type="evidence" value="ECO:0007669"/>
    <property type="project" value="InterPro"/>
</dbReference>
<dbReference type="SMART" id="SM00494">
    <property type="entry name" value="ChtBD2"/>
    <property type="match status" value="6"/>
</dbReference>
<feature type="domain" description="Chitin-binding type-2" evidence="14">
    <location>
        <begin position="140"/>
        <end position="201"/>
    </location>
</feature>
<keyword evidence="7" id="KW-0333">Golgi apparatus</keyword>
<feature type="domain" description="DEK-C" evidence="16">
    <location>
        <begin position="1359"/>
        <end position="1414"/>
    </location>
</feature>
<feature type="region of interest" description="Disordered" evidence="13">
    <location>
        <begin position="93"/>
        <end position="143"/>
    </location>
</feature>
<feature type="domain" description="Chitin-binding type-2" evidence="14">
    <location>
        <begin position="447"/>
        <end position="509"/>
    </location>
</feature>
<gene>
    <name evidence="17" type="ORF">V9T40_012273</name>
</gene>
<dbReference type="SMART" id="SM00151">
    <property type="entry name" value="SWIB"/>
    <property type="match status" value="1"/>
</dbReference>
<feature type="compositionally biased region" description="Polar residues" evidence="13">
    <location>
        <begin position="847"/>
        <end position="862"/>
    </location>
</feature>
<feature type="compositionally biased region" description="Low complexity" evidence="13">
    <location>
        <begin position="1221"/>
        <end position="1241"/>
    </location>
</feature>
<dbReference type="SMART" id="SM00178">
    <property type="entry name" value="SAR"/>
    <property type="match status" value="1"/>
</dbReference>
<feature type="compositionally biased region" description="Low complexity" evidence="13">
    <location>
        <begin position="206"/>
        <end position="225"/>
    </location>
</feature>
<feature type="binding site" evidence="11">
    <location>
        <begin position="1735"/>
        <end position="1738"/>
    </location>
    <ligand>
        <name>GTP</name>
        <dbReference type="ChEBI" id="CHEBI:37565"/>
    </ligand>
</feature>
<feature type="compositionally biased region" description="Polar residues" evidence="13">
    <location>
        <begin position="1095"/>
        <end position="1125"/>
    </location>
</feature>
<evidence type="ECO:0000313" key="17">
    <source>
        <dbReference type="EMBL" id="KAK7575987.1"/>
    </source>
</evidence>
<dbReference type="GO" id="GO:0003924">
    <property type="term" value="F:GTPase activity"/>
    <property type="evidence" value="ECO:0007669"/>
    <property type="project" value="InterPro"/>
</dbReference>
<evidence type="ECO:0000256" key="3">
    <source>
        <dbReference type="ARBA" id="ARBA00022448"/>
    </source>
</evidence>
<feature type="compositionally biased region" description="Low complexity" evidence="13">
    <location>
        <begin position="418"/>
        <end position="449"/>
    </location>
</feature>
<keyword evidence="6" id="KW-0653">Protein transport</keyword>
<dbReference type="GO" id="GO:0005794">
    <property type="term" value="C:Golgi apparatus"/>
    <property type="evidence" value="ECO:0007669"/>
    <property type="project" value="UniProtKB-SubCell"/>
</dbReference>
<dbReference type="Pfam" id="PF01607">
    <property type="entry name" value="CBM_14"/>
    <property type="match status" value="4"/>
</dbReference>
<feature type="compositionally biased region" description="Polar residues" evidence="13">
    <location>
        <begin position="279"/>
        <end position="303"/>
    </location>
</feature>
<dbReference type="EMBL" id="JBBCAQ010000036">
    <property type="protein sequence ID" value="KAK7575987.1"/>
    <property type="molecule type" value="Genomic_DNA"/>
</dbReference>